<dbReference type="SUPFAM" id="SSF51905">
    <property type="entry name" value="FAD/NAD(P)-binding domain"/>
    <property type="match status" value="1"/>
</dbReference>
<keyword evidence="8" id="KW-1185">Reference proteome</keyword>
<gene>
    <name evidence="7" type="ORF">OS493_016380</name>
</gene>
<protein>
    <recommendedName>
        <fullName evidence="3">monoamine oxidase</fullName>
        <ecNumber evidence="3">1.4.3.4</ecNumber>
    </recommendedName>
</protein>
<dbReference type="Gene3D" id="3.50.50.60">
    <property type="entry name" value="FAD/NAD(P)-binding domain"/>
    <property type="match status" value="1"/>
</dbReference>
<evidence type="ECO:0000256" key="2">
    <source>
        <dbReference type="ARBA" id="ARBA00005995"/>
    </source>
</evidence>
<evidence type="ECO:0000313" key="7">
    <source>
        <dbReference type="EMBL" id="KAJ7385306.1"/>
    </source>
</evidence>
<dbReference type="PANTHER" id="PTHR43563">
    <property type="entry name" value="AMINE OXIDASE"/>
    <property type="match status" value="1"/>
</dbReference>
<dbReference type="AlphaFoldDB" id="A0A9W9ZP49"/>
<reference evidence="7" key="1">
    <citation type="submission" date="2023-01" db="EMBL/GenBank/DDBJ databases">
        <title>Genome assembly of the deep-sea coral Lophelia pertusa.</title>
        <authorList>
            <person name="Herrera S."/>
            <person name="Cordes E."/>
        </authorList>
    </citation>
    <scope>NUCLEOTIDE SEQUENCE</scope>
    <source>
        <strain evidence="7">USNM1676648</strain>
        <tissue evidence="7">Polyp</tissue>
    </source>
</reference>
<evidence type="ECO:0000256" key="4">
    <source>
        <dbReference type="ARBA" id="ARBA00048448"/>
    </source>
</evidence>
<dbReference type="PANTHER" id="PTHR43563:SF1">
    <property type="entry name" value="AMINE OXIDASE [FLAVIN-CONTAINING] B"/>
    <property type="match status" value="1"/>
</dbReference>
<accession>A0A9W9ZP49</accession>
<dbReference type="GO" id="GO:0097621">
    <property type="term" value="F:monoamine oxidase activity"/>
    <property type="evidence" value="ECO:0007669"/>
    <property type="project" value="UniProtKB-EC"/>
</dbReference>
<dbReference type="InterPro" id="IPR002937">
    <property type="entry name" value="Amino_oxidase"/>
</dbReference>
<keyword evidence="5" id="KW-0472">Membrane</keyword>
<dbReference type="Pfam" id="PF01593">
    <property type="entry name" value="Amino_oxidase"/>
    <property type="match status" value="1"/>
</dbReference>
<evidence type="ECO:0000256" key="3">
    <source>
        <dbReference type="ARBA" id="ARBA00012804"/>
    </source>
</evidence>
<comment type="similarity">
    <text evidence="2">Belongs to the flavin monoamine oxidase family.</text>
</comment>
<dbReference type="Proteomes" id="UP001163046">
    <property type="component" value="Unassembled WGS sequence"/>
</dbReference>
<keyword evidence="5" id="KW-1133">Transmembrane helix</keyword>
<dbReference type="InterPro" id="IPR036188">
    <property type="entry name" value="FAD/NAD-bd_sf"/>
</dbReference>
<evidence type="ECO:0000313" key="8">
    <source>
        <dbReference type="Proteomes" id="UP001163046"/>
    </source>
</evidence>
<evidence type="ECO:0000256" key="1">
    <source>
        <dbReference type="ARBA" id="ARBA00004362"/>
    </source>
</evidence>
<dbReference type="InterPro" id="IPR050703">
    <property type="entry name" value="Flavin_MAO"/>
</dbReference>
<dbReference type="GO" id="GO:0005741">
    <property type="term" value="C:mitochondrial outer membrane"/>
    <property type="evidence" value="ECO:0007669"/>
    <property type="project" value="UniProtKB-SubCell"/>
</dbReference>
<dbReference type="EMBL" id="MU825881">
    <property type="protein sequence ID" value="KAJ7385306.1"/>
    <property type="molecule type" value="Genomic_DNA"/>
</dbReference>
<proteinExistence type="inferred from homology"/>
<feature type="domain" description="Amine oxidase" evidence="6">
    <location>
        <begin position="85"/>
        <end position="388"/>
    </location>
</feature>
<name>A0A9W9ZP49_9CNID</name>
<dbReference type="OrthoDB" id="5977782at2759"/>
<organism evidence="7 8">
    <name type="scientific">Desmophyllum pertusum</name>
    <dbReference type="NCBI Taxonomy" id="174260"/>
    <lineage>
        <taxon>Eukaryota</taxon>
        <taxon>Metazoa</taxon>
        <taxon>Cnidaria</taxon>
        <taxon>Anthozoa</taxon>
        <taxon>Hexacorallia</taxon>
        <taxon>Scleractinia</taxon>
        <taxon>Caryophylliina</taxon>
        <taxon>Caryophylliidae</taxon>
        <taxon>Desmophyllum</taxon>
    </lineage>
</organism>
<comment type="subcellular location">
    <subcellularLocation>
        <location evidence="1">Mitochondrion outer membrane</location>
        <topology evidence="1">Single-pass type IV membrane protein</topology>
        <orientation evidence="1">Cytoplasmic side</orientation>
    </subcellularLocation>
</comment>
<comment type="catalytic activity">
    <reaction evidence="4">
        <text>a secondary aliphatic amine + O2 + H2O = a primary amine + an aldehyde + H2O2</text>
        <dbReference type="Rhea" id="RHEA:26414"/>
        <dbReference type="ChEBI" id="CHEBI:15377"/>
        <dbReference type="ChEBI" id="CHEBI:15379"/>
        <dbReference type="ChEBI" id="CHEBI:16240"/>
        <dbReference type="ChEBI" id="CHEBI:17478"/>
        <dbReference type="ChEBI" id="CHEBI:58855"/>
        <dbReference type="ChEBI" id="CHEBI:65296"/>
        <dbReference type="EC" id="1.4.3.4"/>
    </reaction>
</comment>
<evidence type="ECO:0000256" key="5">
    <source>
        <dbReference type="SAM" id="Phobius"/>
    </source>
</evidence>
<feature type="transmembrane region" description="Helical" evidence="5">
    <location>
        <begin position="26"/>
        <end position="46"/>
    </location>
</feature>
<keyword evidence="5" id="KW-0812">Transmembrane</keyword>
<comment type="caution">
    <text evidence="7">The sequence shown here is derived from an EMBL/GenBank/DDBJ whole genome shotgun (WGS) entry which is preliminary data.</text>
</comment>
<sequence length="397" mass="44177">METSYRVSDHSGKNGTRKGVFLKYKIVAVIAIVVLVALVLLAAFLGPGRKRSSSESCDNNSGQQSSIAEQTTQLSCDVAIVGGGISGLYVAETLLRLQKETNVCLFERDDRYGGRIHDHSFQRAPDIPVSLGAWRVDESHSTVWEIFKRFNISVSYAAKNNQDRLEARGFFATDILTLKQKAFPALSHARFQNATYQQMLAYLASHLKDGANFTSLSDFEAEYLTPEGFQLFSHMNAFNPNNDCQPNPQSLTDSSHKGTTFTHNYSRPVNGLSAITRALKTSAVKLGAKLYKDENVRVIQENQENQFKLITTRYTVTAKKLVLAVPVNPMKQIKGSVAERVQNDSIFDSIGFMEAFKGFAVFEEAWWQSNTAGSRYLADEQELLSSSDCLGFTVPYK</sequence>
<evidence type="ECO:0000259" key="6">
    <source>
        <dbReference type="Pfam" id="PF01593"/>
    </source>
</evidence>
<dbReference type="EC" id="1.4.3.4" evidence="3"/>